<sequence length="210" mass="23669">MEIRAASLVARGVATRESVITTAFHLGDVADECYEQDDGAIMTRIIKGFKAAVDELVPFQFLSLDYHETMMGFKWFRTPCAMPLLIDEGKMMDALAISDRFLQNGASDQLLQLLIERGEENISGQSQGHSGNNNWSHSWQYCLRLRDKQLAARLALKGKIYPEIALDAGWCDIARKIEEFTKCPKIQDMAGTSRLTDINYPYAKAVRDNK</sequence>
<dbReference type="EMBL" id="CP133619">
    <property type="protein sequence ID" value="WMV42817.1"/>
    <property type="molecule type" value="Genomic_DNA"/>
</dbReference>
<organism evidence="1 2">
    <name type="scientific">Solanum verrucosum</name>
    <dbReference type="NCBI Taxonomy" id="315347"/>
    <lineage>
        <taxon>Eukaryota</taxon>
        <taxon>Viridiplantae</taxon>
        <taxon>Streptophyta</taxon>
        <taxon>Embryophyta</taxon>
        <taxon>Tracheophyta</taxon>
        <taxon>Spermatophyta</taxon>
        <taxon>Magnoliopsida</taxon>
        <taxon>eudicotyledons</taxon>
        <taxon>Gunneridae</taxon>
        <taxon>Pentapetalae</taxon>
        <taxon>asterids</taxon>
        <taxon>lamiids</taxon>
        <taxon>Solanales</taxon>
        <taxon>Solanaceae</taxon>
        <taxon>Solanoideae</taxon>
        <taxon>Solaneae</taxon>
        <taxon>Solanum</taxon>
    </lineage>
</organism>
<dbReference type="AlphaFoldDB" id="A0AAF0UB99"/>
<dbReference type="PANTHER" id="PTHR35478:SF1">
    <property type="entry name" value="ZINC FINGER FYVE DOMAIN-CONTAINING PROTEIN 26"/>
    <property type="match status" value="1"/>
</dbReference>
<reference evidence="1" key="1">
    <citation type="submission" date="2023-08" db="EMBL/GenBank/DDBJ databases">
        <title>A de novo genome assembly of Solanum verrucosum Schlechtendal, a Mexican diploid species geographically isolated from the other diploid A-genome species in potato relatives.</title>
        <authorList>
            <person name="Hosaka K."/>
        </authorList>
    </citation>
    <scope>NUCLEOTIDE SEQUENCE</scope>
    <source>
        <tissue evidence="1">Young leaves</tissue>
    </source>
</reference>
<name>A0AAF0UB99_SOLVR</name>
<proteinExistence type="predicted"/>
<dbReference type="Proteomes" id="UP001234989">
    <property type="component" value="Chromosome 8"/>
</dbReference>
<keyword evidence="2" id="KW-1185">Reference proteome</keyword>
<protein>
    <submittedName>
        <fullName evidence="1">Uncharacterized protein</fullName>
    </submittedName>
</protein>
<accession>A0AAF0UB99</accession>
<dbReference type="PANTHER" id="PTHR35478">
    <property type="entry name" value="ZINC FINGER FYVE DOMAIN PROTEIN"/>
    <property type="match status" value="1"/>
</dbReference>
<evidence type="ECO:0000313" key="2">
    <source>
        <dbReference type="Proteomes" id="UP001234989"/>
    </source>
</evidence>
<evidence type="ECO:0000313" key="1">
    <source>
        <dbReference type="EMBL" id="WMV42817.1"/>
    </source>
</evidence>
<gene>
    <name evidence="1" type="ORF">MTR67_036202</name>
</gene>